<dbReference type="Gene3D" id="3.80.10.10">
    <property type="entry name" value="Ribonuclease Inhibitor"/>
    <property type="match status" value="1"/>
</dbReference>
<evidence type="ECO:0000256" key="8">
    <source>
        <dbReference type="ARBA" id="ARBA00022786"/>
    </source>
</evidence>
<comment type="pathway">
    <text evidence="3">Protein modification; protein ubiquitination.</text>
</comment>
<evidence type="ECO:0000256" key="2">
    <source>
        <dbReference type="ARBA" id="ARBA00004496"/>
    </source>
</evidence>
<dbReference type="GO" id="GO:0031146">
    <property type="term" value="P:SCF-dependent proteasomal ubiquitin-dependent protein catabolic process"/>
    <property type="evidence" value="ECO:0007669"/>
    <property type="project" value="TreeGrafter"/>
</dbReference>
<dbReference type="GO" id="GO:0005737">
    <property type="term" value="C:cytoplasm"/>
    <property type="evidence" value="ECO:0007669"/>
    <property type="project" value="UniProtKB-SubCell"/>
</dbReference>
<accession>A0A1B0DM69</accession>
<sequence>MQRDIVRGMKTAFQMISDENFFLYKNREFAVYDHFSKLSDEMILQVFKWLPKKTLMKCSLVNRRFHRLTQDETLWARMDLAGRSFRTEAIGRIITRGVIILRLAQTKIIDPIFEPDFFVRMDQFESKLQYLDLSMSSITTTGLQQLLKTCRQLRKLSLEHLTLNDRVCEEIAQNTQLEVLNLTLCSGIRSRGLKNILTNLDRLQSLNISWTNLETESVAILVETITPNILRLNMAGCRKSLMDDHLSTLVDRCANIREFDASDCNLLTVDVIKILTGLRELEYLSLSRCYNIPVYAFMDFQYMTSLNFLDIFGMLSDSQLKVIVNGLPSVGINKFINSAVARPTVGTRRTSIWGLRTRD</sequence>
<proteinExistence type="predicted"/>
<evidence type="ECO:0000256" key="7">
    <source>
        <dbReference type="ARBA" id="ARBA00022737"/>
    </source>
</evidence>
<evidence type="ECO:0000256" key="13">
    <source>
        <dbReference type="ARBA" id="ARBA00071634"/>
    </source>
</evidence>
<evidence type="ECO:0000256" key="4">
    <source>
        <dbReference type="ARBA" id="ARBA00022490"/>
    </source>
</evidence>
<dbReference type="SUPFAM" id="SSF52047">
    <property type="entry name" value="RNI-like"/>
    <property type="match status" value="1"/>
</dbReference>
<dbReference type="EnsemblMetazoa" id="PPAI009459-RA">
    <property type="protein sequence ID" value="PPAI009459-PA"/>
    <property type="gene ID" value="PPAI009459"/>
</dbReference>
<evidence type="ECO:0000256" key="5">
    <source>
        <dbReference type="ARBA" id="ARBA00022553"/>
    </source>
</evidence>
<keyword evidence="10" id="KW-0007">Acetylation</keyword>
<comment type="function">
    <text evidence="12">Substrate recognition component of a SCF (SKP1-CUL1-F-box protein) E3 ubiquitin-protein ligase complex which mediates the ubiquitination and subsequent proteasomal degradation of target proteins involved in cell cycle progression, signal transduction and transcription. Specifically recognizes phosphorylated CDKN1B/p27kip and is involved in regulation of G1/S transition. Degradation of CDKN1B/p27kip also requires CKS1. Recognizes target proteins ORC1, CDT1, RBL2, KMT2A/MLL1, CDK9, RAG2, NBN, FOXO1, UBP43, YTHDF2, and probably MYC, TOB1 and TAL1. Degradation of TAL1 also requires STUB1. Recognizes CDKN1A in association with CCNE1 or CCNE2 and CDK2. Promotes ubiquitination and destruction of CDH1 in a CK1-dependent manner, thereby regulating cell migration. Following phosphorylation in response to DNA damage, mediates 'Lys-63'-linked ubiquitination of NBN, promoting ATM recruitment to DNA damage sites and DNA repair via homologous recombination.</text>
</comment>
<dbReference type="GO" id="GO:0019005">
    <property type="term" value="C:SCF ubiquitin ligase complex"/>
    <property type="evidence" value="ECO:0007669"/>
    <property type="project" value="TreeGrafter"/>
</dbReference>
<reference evidence="17" key="1">
    <citation type="submission" date="2022-08" db="UniProtKB">
        <authorList>
            <consortium name="EnsemblMetazoa"/>
        </authorList>
    </citation>
    <scope>IDENTIFICATION</scope>
    <source>
        <strain evidence="17">Israel</strain>
    </source>
</reference>
<dbReference type="InterPro" id="IPR006553">
    <property type="entry name" value="Leu-rich_rpt_Cys-con_subtyp"/>
</dbReference>
<dbReference type="GO" id="GO:0000209">
    <property type="term" value="P:protein polyubiquitination"/>
    <property type="evidence" value="ECO:0007669"/>
    <property type="project" value="UniProtKB-ARBA"/>
</dbReference>
<dbReference type="SUPFAM" id="SSF81383">
    <property type="entry name" value="F-box domain"/>
    <property type="match status" value="1"/>
</dbReference>
<keyword evidence="11" id="KW-0539">Nucleus</keyword>
<evidence type="ECO:0000256" key="9">
    <source>
        <dbReference type="ARBA" id="ARBA00022843"/>
    </source>
</evidence>
<organism evidence="17 18">
    <name type="scientific">Phlebotomus papatasi</name>
    <name type="common">Sandfly</name>
    <dbReference type="NCBI Taxonomy" id="29031"/>
    <lineage>
        <taxon>Eukaryota</taxon>
        <taxon>Metazoa</taxon>
        <taxon>Ecdysozoa</taxon>
        <taxon>Arthropoda</taxon>
        <taxon>Hexapoda</taxon>
        <taxon>Insecta</taxon>
        <taxon>Pterygota</taxon>
        <taxon>Neoptera</taxon>
        <taxon>Endopterygota</taxon>
        <taxon>Diptera</taxon>
        <taxon>Nematocera</taxon>
        <taxon>Psychodoidea</taxon>
        <taxon>Psychodidae</taxon>
        <taxon>Phlebotomus</taxon>
        <taxon>Phlebotomus</taxon>
    </lineage>
</organism>
<evidence type="ECO:0000256" key="15">
    <source>
        <dbReference type="ARBA" id="ARBA00081589"/>
    </source>
</evidence>
<dbReference type="PROSITE" id="PS50181">
    <property type="entry name" value="FBOX"/>
    <property type="match status" value="1"/>
</dbReference>
<keyword evidence="9" id="KW-0832">Ubl conjugation</keyword>
<evidence type="ECO:0000313" key="18">
    <source>
        <dbReference type="Proteomes" id="UP000092462"/>
    </source>
</evidence>
<keyword evidence="4" id="KW-0963">Cytoplasm</keyword>
<dbReference type="SMART" id="SM00367">
    <property type="entry name" value="LRR_CC"/>
    <property type="match status" value="5"/>
</dbReference>
<dbReference type="InterPro" id="IPR032675">
    <property type="entry name" value="LRR_dom_sf"/>
</dbReference>
<keyword evidence="18" id="KW-1185">Reference proteome</keyword>
<dbReference type="GO" id="GO:0140767">
    <property type="term" value="F:enzyme-substrate adaptor activity"/>
    <property type="evidence" value="ECO:0007669"/>
    <property type="project" value="UniProtKB-ARBA"/>
</dbReference>
<dbReference type="GO" id="GO:1905168">
    <property type="term" value="P:positive regulation of double-strand break repair via homologous recombination"/>
    <property type="evidence" value="ECO:0007669"/>
    <property type="project" value="UniProtKB-ARBA"/>
</dbReference>
<evidence type="ECO:0000256" key="11">
    <source>
        <dbReference type="ARBA" id="ARBA00023242"/>
    </source>
</evidence>
<dbReference type="GO" id="GO:0000082">
    <property type="term" value="P:G1/S transition of mitotic cell cycle"/>
    <property type="evidence" value="ECO:0007669"/>
    <property type="project" value="UniProtKB-ARBA"/>
</dbReference>
<dbReference type="AlphaFoldDB" id="A0A1B0DM69"/>
<dbReference type="PANTHER" id="PTHR13318:SF95">
    <property type="entry name" value="F-BOX PROTEIN YLR352W"/>
    <property type="match status" value="1"/>
</dbReference>
<dbReference type="EMBL" id="AJVK01036990">
    <property type="status" value="NOT_ANNOTATED_CDS"/>
    <property type="molecule type" value="Genomic_DNA"/>
</dbReference>
<protein>
    <recommendedName>
        <fullName evidence="13">S-phase kinase-associated protein 2</fullName>
    </recommendedName>
    <alternativeName>
        <fullName evidence="15">Cyclin-A/CDK2-associated protein p45</fullName>
    </alternativeName>
    <alternativeName>
        <fullName evidence="14">F-box protein Skp2</fullName>
    </alternativeName>
</protein>
<dbReference type="VEuPathDB" id="VectorBase:PPAI009459"/>
<dbReference type="Proteomes" id="UP000092462">
    <property type="component" value="Unassembled WGS sequence"/>
</dbReference>
<evidence type="ECO:0000256" key="1">
    <source>
        <dbReference type="ARBA" id="ARBA00004123"/>
    </source>
</evidence>
<dbReference type="GO" id="GO:0005634">
    <property type="term" value="C:nucleus"/>
    <property type="evidence" value="ECO:0007669"/>
    <property type="project" value="UniProtKB-SubCell"/>
</dbReference>
<evidence type="ECO:0000256" key="10">
    <source>
        <dbReference type="ARBA" id="ARBA00022990"/>
    </source>
</evidence>
<keyword evidence="8" id="KW-0833">Ubl conjugation pathway</keyword>
<dbReference type="InterPro" id="IPR036047">
    <property type="entry name" value="F-box-like_dom_sf"/>
</dbReference>
<feature type="domain" description="F-box" evidence="16">
    <location>
        <begin position="32"/>
        <end position="78"/>
    </location>
</feature>
<evidence type="ECO:0000259" key="16">
    <source>
        <dbReference type="PROSITE" id="PS50181"/>
    </source>
</evidence>
<comment type="subcellular location">
    <subcellularLocation>
        <location evidence="2">Cytoplasm</location>
    </subcellularLocation>
    <subcellularLocation>
        <location evidence="1">Nucleus</location>
    </subcellularLocation>
</comment>
<evidence type="ECO:0000313" key="17">
    <source>
        <dbReference type="EnsemblMetazoa" id="PPAI009459-PA"/>
    </source>
</evidence>
<evidence type="ECO:0000256" key="14">
    <source>
        <dbReference type="ARBA" id="ARBA00077776"/>
    </source>
</evidence>
<name>A0A1B0DM69_PHLPP</name>
<keyword evidence="7" id="KW-0677">Repeat</keyword>
<evidence type="ECO:0000256" key="12">
    <source>
        <dbReference type="ARBA" id="ARBA00056227"/>
    </source>
</evidence>
<dbReference type="EMBL" id="AJVK01036991">
    <property type="status" value="NOT_ANNOTATED_CDS"/>
    <property type="molecule type" value="Genomic_DNA"/>
</dbReference>
<keyword evidence="6" id="KW-0433">Leucine-rich repeat</keyword>
<dbReference type="Pfam" id="PF12937">
    <property type="entry name" value="F-box-like"/>
    <property type="match status" value="1"/>
</dbReference>
<dbReference type="SMART" id="SM00256">
    <property type="entry name" value="FBOX"/>
    <property type="match status" value="1"/>
</dbReference>
<evidence type="ECO:0000256" key="3">
    <source>
        <dbReference type="ARBA" id="ARBA00004906"/>
    </source>
</evidence>
<dbReference type="FunFam" id="3.80.10.10:FF:000105">
    <property type="entry name" value="S-phase kinase-associated protein 2"/>
    <property type="match status" value="1"/>
</dbReference>
<evidence type="ECO:0000256" key="6">
    <source>
        <dbReference type="ARBA" id="ARBA00022614"/>
    </source>
</evidence>
<dbReference type="InterPro" id="IPR001810">
    <property type="entry name" value="F-box_dom"/>
</dbReference>
<dbReference type="VEuPathDB" id="VectorBase:PPAPM1_001706"/>
<keyword evidence="5" id="KW-0597">Phosphoprotein</keyword>
<dbReference type="PANTHER" id="PTHR13318">
    <property type="entry name" value="PARTNER OF PAIRED, ISOFORM B-RELATED"/>
    <property type="match status" value="1"/>
</dbReference>